<protein>
    <submittedName>
        <fullName evidence="2">Uncharacterized protein</fullName>
    </submittedName>
</protein>
<comment type="caution">
    <text evidence="2">The sequence shown here is derived from an EMBL/GenBank/DDBJ whole genome shotgun (WGS) entry which is preliminary data.</text>
</comment>
<accession>A0A816DPA9</accession>
<sequence>MISYTMYSSSDFPLINGFANLNSRINKEYDDNEKILHITSKTMYDLTPLREVIKDNEGKDHILGCQALREFSFNEDPTESYIETIDECSIIDSVLMNSLDNNEILDEICSNDLSEVRNDPSTFYFQELQSALTFPTTMISMDMTLMNSKVSFVDQILQLLRDKNDLPEYSHFDSLKLKSFVGPYLFK</sequence>
<keyword evidence="3" id="KW-1185">Reference proteome</keyword>
<dbReference type="EMBL" id="CAJNOL010008947">
    <property type="protein sequence ID" value="CAF1640036.1"/>
    <property type="molecule type" value="Genomic_DNA"/>
</dbReference>
<evidence type="ECO:0000313" key="3">
    <source>
        <dbReference type="Proteomes" id="UP000663870"/>
    </source>
</evidence>
<dbReference type="AlphaFoldDB" id="A0A816DPA9"/>
<proteinExistence type="predicted"/>
<evidence type="ECO:0000313" key="2">
    <source>
        <dbReference type="EMBL" id="CAF1640036.1"/>
    </source>
</evidence>
<gene>
    <name evidence="2" type="ORF">JXQ802_LOCUS53053</name>
    <name evidence="1" type="ORF">PYM288_LOCUS36687</name>
</gene>
<dbReference type="EMBL" id="CAJNOH010007302">
    <property type="protein sequence ID" value="CAF1454477.1"/>
    <property type="molecule type" value="Genomic_DNA"/>
</dbReference>
<name>A0A816DPA9_9BILA</name>
<evidence type="ECO:0000313" key="1">
    <source>
        <dbReference type="EMBL" id="CAF1454477.1"/>
    </source>
</evidence>
<reference evidence="2" key="1">
    <citation type="submission" date="2021-02" db="EMBL/GenBank/DDBJ databases">
        <authorList>
            <person name="Nowell W R."/>
        </authorList>
    </citation>
    <scope>NUCLEOTIDE SEQUENCE</scope>
</reference>
<dbReference type="Proteomes" id="UP000663870">
    <property type="component" value="Unassembled WGS sequence"/>
</dbReference>
<dbReference type="Proteomes" id="UP000663854">
    <property type="component" value="Unassembled WGS sequence"/>
</dbReference>
<organism evidence="2 3">
    <name type="scientific">Rotaria sordida</name>
    <dbReference type="NCBI Taxonomy" id="392033"/>
    <lineage>
        <taxon>Eukaryota</taxon>
        <taxon>Metazoa</taxon>
        <taxon>Spiralia</taxon>
        <taxon>Gnathifera</taxon>
        <taxon>Rotifera</taxon>
        <taxon>Eurotatoria</taxon>
        <taxon>Bdelloidea</taxon>
        <taxon>Philodinida</taxon>
        <taxon>Philodinidae</taxon>
        <taxon>Rotaria</taxon>
    </lineage>
</organism>